<dbReference type="Proteomes" id="UP000606786">
    <property type="component" value="Unassembled WGS sequence"/>
</dbReference>
<dbReference type="EMBL" id="CAJHJT010000023">
    <property type="protein sequence ID" value="CAD7001177.1"/>
    <property type="molecule type" value="Genomic_DNA"/>
</dbReference>
<sequence length="54" mass="6126">MIVNLTRSMATIASTTATTSTSQRLNNYSERIYEATMCSFLQHSRNLKVLRRTG</sequence>
<protein>
    <submittedName>
        <fullName evidence="1">(Mediterranean fruit fly) hypothetical protein</fullName>
    </submittedName>
</protein>
<evidence type="ECO:0000313" key="2">
    <source>
        <dbReference type="EMBL" id="CAD7001177.1"/>
    </source>
</evidence>
<comment type="caution">
    <text evidence="1">The sequence shown here is derived from an EMBL/GenBank/DDBJ whole genome shotgun (WGS) entry which is preliminary data.</text>
</comment>
<evidence type="ECO:0000313" key="1">
    <source>
        <dbReference type="EMBL" id="CAD7001176.1"/>
    </source>
</evidence>
<keyword evidence="3" id="KW-1185">Reference proteome</keyword>
<name>A0A811UTW6_CERCA</name>
<reference evidence="1" key="1">
    <citation type="submission" date="2020-11" db="EMBL/GenBank/DDBJ databases">
        <authorList>
            <person name="Whitehead M."/>
        </authorList>
    </citation>
    <scope>NUCLEOTIDE SEQUENCE</scope>
    <source>
        <strain evidence="1">EGII</strain>
    </source>
</reference>
<dbReference type="EMBL" id="CAJHJT010000023">
    <property type="protein sequence ID" value="CAD7001176.1"/>
    <property type="molecule type" value="Genomic_DNA"/>
</dbReference>
<accession>A0A811UTW6</accession>
<gene>
    <name evidence="1" type="ORF">CCAP1982_LOCUS9674</name>
    <name evidence="2" type="ORF">CCAP1982_LOCUS9675</name>
</gene>
<evidence type="ECO:0000313" key="3">
    <source>
        <dbReference type="Proteomes" id="UP000606786"/>
    </source>
</evidence>
<organism evidence="1 3">
    <name type="scientific">Ceratitis capitata</name>
    <name type="common">Mediterranean fruit fly</name>
    <name type="synonym">Tephritis capitata</name>
    <dbReference type="NCBI Taxonomy" id="7213"/>
    <lineage>
        <taxon>Eukaryota</taxon>
        <taxon>Metazoa</taxon>
        <taxon>Ecdysozoa</taxon>
        <taxon>Arthropoda</taxon>
        <taxon>Hexapoda</taxon>
        <taxon>Insecta</taxon>
        <taxon>Pterygota</taxon>
        <taxon>Neoptera</taxon>
        <taxon>Endopterygota</taxon>
        <taxon>Diptera</taxon>
        <taxon>Brachycera</taxon>
        <taxon>Muscomorpha</taxon>
        <taxon>Tephritoidea</taxon>
        <taxon>Tephritidae</taxon>
        <taxon>Ceratitis</taxon>
        <taxon>Ceratitis</taxon>
    </lineage>
</organism>
<dbReference type="AlphaFoldDB" id="A0A811UTW6"/>
<proteinExistence type="predicted"/>